<evidence type="ECO:0000256" key="1">
    <source>
        <dbReference type="SAM" id="Phobius"/>
    </source>
</evidence>
<evidence type="ECO:0000313" key="3">
    <source>
        <dbReference type="Proteomes" id="UP000586095"/>
    </source>
</evidence>
<organism evidence="2 3">
    <name type="scientific">Leucobacter aridicollis</name>
    <dbReference type="NCBI Taxonomy" id="283878"/>
    <lineage>
        <taxon>Bacteria</taxon>
        <taxon>Bacillati</taxon>
        <taxon>Actinomycetota</taxon>
        <taxon>Actinomycetes</taxon>
        <taxon>Micrococcales</taxon>
        <taxon>Microbacteriaceae</taxon>
        <taxon>Leucobacter</taxon>
    </lineage>
</organism>
<name>A0A852R192_9MICO</name>
<feature type="transmembrane region" description="Helical" evidence="1">
    <location>
        <begin position="82"/>
        <end position="103"/>
    </location>
</feature>
<feature type="transmembrane region" description="Helical" evidence="1">
    <location>
        <begin position="21"/>
        <end position="47"/>
    </location>
</feature>
<dbReference type="InterPro" id="IPR009339">
    <property type="entry name" value="DUF998"/>
</dbReference>
<feature type="transmembrane region" description="Helical" evidence="1">
    <location>
        <begin position="190"/>
        <end position="214"/>
    </location>
</feature>
<keyword evidence="1" id="KW-0472">Membrane</keyword>
<feature type="transmembrane region" description="Helical" evidence="1">
    <location>
        <begin position="110"/>
        <end position="132"/>
    </location>
</feature>
<protein>
    <submittedName>
        <fullName evidence="2">Putative membrane protein</fullName>
    </submittedName>
</protein>
<reference evidence="2 3" key="1">
    <citation type="submission" date="2020-07" db="EMBL/GenBank/DDBJ databases">
        <title>Sequencing the genomes of 1000 actinobacteria strains.</title>
        <authorList>
            <person name="Klenk H.-P."/>
        </authorList>
    </citation>
    <scope>NUCLEOTIDE SEQUENCE [LARGE SCALE GENOMIC DNA]</scope>
    <source>
        <strain evidence="2 3">DSM 17380</strain>
    </source>
</reference>
<keyword evidence="1" id="KW-0812">Transmembrane</keyword>
<dbReference type="RefSeq" id="WP_185987300.1">
    <property type="nucleotide sequence ID" value="NZ_BAAALZ010000001.1"/>
</dbReference>
<dbReference type="EMBL" id="JACCBD010000001">
    <property type="protein sequence ID" value="NYD27361.1"/>
    <property type="molecule type" value="Genomic_DNA"/>
</dbReference>
<proteinExistence type="predicted"/>
<dbReference type="Pfam" id="PF06197">
    <property type="entry name" value="DUF998"/>
    <property type="match status" value="1"/>
</dbReference>
<keyword evidence="1" id="KW-1133">Transmembrane helix</keyword>
<feature type="transmembrane region" description="Helical" evidence="1">
    <location>
        <begin position="167"/>
        <end position="184"/>
    </location>
</feature>
<feature type="transmembrane region" description="Helical" evidence="1">
    <location>
        <begin position="138"/>
        <end position="160"/>
    </location>
</feature>
<sequence length="224" mass="23220">MITAPRLSQPNEDARPTAGRAVRALALPLAVLQLATIAAEIIVSFAFKPRYDWVTNTISELGVGGCTTEFDPRHGVEACSPLAGVMNGAMILSGICLILLAIVLRRSDGFGGLAGVLWAVAGAGSIATGLVSLDTSPVLHQIVSMPLFFGGPLAIAIGAFQFTGGPRVVGATLGCIALALGVVFSTTDWVYGFGGIIERLVIWPALAWVVFVAARARNHAAPSR</sequence>
<dbReference type="Proteomes" id="UP000586095">
    <property type="component" value="Unassembled WGS sequence"/>
</dbReference>
<dbReference type="AlphaFoldDB" id="A0A852R192"/>
<accession>A0A852R192</accession>
<keyword evidence="3" id="KW-1185">Reference proteome</keyword>
<comment type="caution">
    <text evidence="2">The sequence shown here is derived from an EMBL/GenBank/DDBJ whole genome shotgun (WGS) entry which is preliminary data.</text>
</comment>
<evidence type="ECO:0000313" key="2">
    <source>
        <dbReference type="EMBL" id="NYD27361.1"/>
    </source>
</evidence>
<gene>
    <name evidence="2" type="ORF">BJ960_002164</name>
</gene>